<sequence length="761" mass="84440">MAERDDVTIKDYKGAAGGWGSMEGMAHVLPEEKIGPDTLDALRRQNKPGGVMCVSCAWGKPAKPHIAEFCENGAKATAWELTTLRNTPEFFEQHTVSELQGWRDHDLEQAGRLTHPMKYDAATDKYVAVSWAEAFDAIGAKLNKVDAKKVVFYASGRASLETSYMYSLFCRLYGSHNLPDSSNMCHETTSVGLKNATGSPVATIQMEDYEHCDAIFCWGQNVGTNSPRMLHTLKAARKRGVEIVVFNPLRERGWEKFTDPQNPLQMAGAPATQIATQYHQVRAGGDISAILGILKIAIEEDTKARANGGEPILDHHFIEQHTVRFEEVADFARKASWDDITRESGLTREAIEDAARVYLKSKALIAVYGMGITQHRYGMDSLYMVVNLLLARGHIGRLGAGPGPVRGHSNVQGQRTVGITEKPELAPNDRLKQLYEFDPPEWQGWDTVESCRHIIDGTCDGFIQLGGNFLRATPEHEKMVKGWEKLPLQVHIATKLNKSHLHPGEESWLLPCLGRMERDMQETGRQAVSMEDSFSHIYGSVGKAEPASPHLLSEPAIVAGMAKATLEPNPNVPWDEWVGDYGLVRTAIENTYPDKFANFNERLWQPGGFWKGNPAAHRKWQTESGKAEFNVPRALNASGFADKDGRFALVTLRSNDQFNTTVYGYHDRFRGIHGTREVVMMNKADMEKLGVAEGDKVTLESDADDNVDRSVGNLMVVPYNIPEGCLGGYYPELNVLIPLEHHALESHVPAGKSVPVRVRTA</sequence>
<comment type="caution">
    <text evidence="12">The sequence shown here is derived from an EMBL/GenBank/DDBJ whole genome shotgun (WGS) entry which is preliminary data.</text>
</comment>
<dbReference type="SUPFAM" id="SSF53706">
    <property type="entry name" value="Formate dehydrogenase/DMSO reductase, domains 1-3"/>
    <property type="match status" value="1"/>
</dbReference>
<dbReference type="InterPro" id="IPR006656">
    <property type="entry name" value="Mopterin_OxRdtase"/>
</dbReference>
<dbReference type="Gene3D" id="3.40.228.10">
    <property type="entry name" value="Dimethylsulfoxide Reductase, domain 2"/>
    <property type="match status" value="1"/>
</dbReference>
<dbReference type="InterPro" id="IPR009010">
    <property type="entry name" value="Asp_de-COase-like_dom_sf"/>
</dbReference>
<gene>
    <name evidence="12" type="ORF">J7S20_05425</name>
</gene>
<comment type="cofactor">
    <cofactor evidence="2">
        <name>[4Fe-4S] cluster</name>
        <dbReference type="ChEBI" id="CHEBI:49883"/>
    </cofactor>
</comment>
<dbReference type="GO" id="GO:0008863">
    <property type="term" value="F:formate dehydrogenase (NAD+) activity"/>
    <property type="evidence" value="ECO:0007669"/>
    <property type="project" value="InterPro"/>
</dbReference>
<dbReference type="GO" id="GO:0016020">
    <property type="term" value="C:membrane"/>
    <property type="evidence" value="ECO:0007669"/>
    <property type="project" value="TreeGrafter"/>
</dbReference>
<accession>A0A8T4IBW6</accession>
<evidence type="ECO:0000256" key="4">
    <source>
        <dbReference type="ARBA" id="ARBA00022485"/>
    </source>
</evidence>
<dbReference type="Proteomes" id="UP000676996">
    <property type="component" value="Unassembled WGS sequence"/>
</dbReference>
<dbReference type="PANTHER" id="PTHR43105">
    <property type="entry name" value="RESPIRATORY NITRATE REDUCTASE"/>
    <property type="match status" value="1"/>
</dbReference>
<dbReference type="GO" id="GO:0030151">
    <property type="term" value="F:molybdenum ion binding"/>
    <property type="evidence" value="ECO:0007669"/>
    <property type="project" value="InterPro"/>
</dbReference>
<protein>
    <submittedName>
        <fullName evidence="12">FdhF/YdeP family oxidoreductase</fullName>
    </submittedName>
</protein>
<evidence type="ECO:0000256" key="5">
    <source>
        <dbReference type="ARBA" id="ARBA00022505"/>
    </source>
</evidence>
<evidence type="ECO:0000256" key="2">
    <source>
        <dbReference type="ARBA" id="ARBA00001966"/>
    </source>
</evidence>
<dbReference type="CDD" id="cd02767">
    <property type="entry name" value="MopB_ydeP"/>
    <property type="match status" value="1"/>
</dbReference>
<dbReference type="GO" id="GO:1990204">
    <property type="term" value="C:oxidoreductase complex"/>
    <property type="evidence" value="ECO:0007669"/>
    <property type="project" value="UniProtKB-ARBA"/>
</dbReference>
<dbReference type="InterPro" id="IPR006657">
    <property type="entry name" value="MoPterin_dinucl-bd_dom"/>
</dbReference>
<evidence type="ECO:0000259" key="10">
    <source>
        <dbReference type="Pfam" id="PF00384"/>
    </source>
</evidence>
<comment type="similarity">
    <text evidence="3">Belongs to the prokaryotic molybdopterin-containing oxidoreductase family.</text>
</comment>
<evidence type="ECO:0000313" key="13">
    <source>
        <dbReference type="Proteomes" id="UP000676996"/>
    </source>
</evidence>
<dbReference type="InterPro" id="IPR010046">
    <property type="entry name" value="Mopterin_OxRdtse_a_bac"/>
</dbReference>
<dbReference type="PANTHER" id="PTHR43105:SF4">
    <property type="entry name" value="PROTEIN YDEP"/>
    <property type="match status" value="1"/>
</dbReference>
<dbReference type="GO" id="GO:0051539">
    <property type="term" value="F:4 iron, 4 sulfur cluster binding"/>
    <property type="evidence" value="ECO:0007669"/>
    <property type="project" value="UniProtKB-KW"/>
</dbReference>
<evidence type="ECO:0000313" key="12">
    <source>
        <dbReference type="EMBL" id="MBR0551943.1"/>
    </source>
</evidence>
<evidence type="ECO:0000256" key="9">
    <source>
        <dbReference type="ARBA" id="ARBA00023014"/>
    </source>
</evidence>
<dbReference type="Gene3D" id="3.40.50.740">
    <property type="match status" value="1"/>
</dbReference>
<keyword evidence="8" id="KW-0408">Iron</keyword>
<evidence type="ECO:0000256" key="6">
    <source>
        <dbReference type="ARBA" id="ARBA00022723"/>
    </source>
</evidence>
<dbReference type="InterPro" id="IPR041953">
    <property type="entry name" value="YdeP_MopB"/>
</dbReference>
<keyword evidence="4" id="KW-0004">4Fe-4S</keyword>
<dbReference type="RefSeq" id="WP_284053200.1">
    <property type="nucleotide sequence ID" value="NZ_JAGRQC010000001.1"/>
</dbReference>
<evidence type="ECO:0000259" key="11">
    <source>
        <dbReference type="Pfam" id="PF01568"/>
    </source>
</evidence>
<feature type="domain" description="Molybdopterin dinucleotide-binding" evidence="11">
    <location>
        <begin position="647"/>
        <end position="704"/>
    </location>
</feature>
<evidence type="ECO:0000256" key="7">
    <source>
        <dbReference type="ARBA" id="ARBA00023002"/>
    </source>
</evidence>
<dbReference type="GO" id="GO:0043546">
    <property type="term" value="F:molybdopterin cofactor binding"/>
    <property type="evidence" value="ECO:0007669"/>
    <property type="project" value="InterPro"/>
</dbReference>
<proteinExistence type="inferred from homology"/>
<dbReference type="EMBL" id="JAGRQC010000001">
    <property type="protein sequence ID" value="MBR0551943.1"/>
    <property type="molecule type" value="Genomic_DNA"/>
</dbReference>
<dbReference type="NCBIfam" id="TIGR01701">
    <property type="entry name" value="Fdhalpha-like"/>
    <property type="match status" value="1"/>
</dbReference>
<dbReference type="Pfam" id="PF01568">
    <property type="entry name" value="Molydop_binding"/>
    <property type="match status" value="1"/>
</dbReference>
<dbReference type="GO" id="GO:0045333">
    <property type="term" value="P:cellular respiration"/>
    <property type="evidence" value="ECO:0007669"/>
    <property type="project" value="UniProtKB-ARBA"/>
</dbReference>
<keyword evidence="5" id="KW-0500">Molybdenum</keyword>
<comment type="cofactor">
    <cofactor evidence="1">
        <name>Mo-bis(molybdopterin guanine dinucleotide)</name>
        <dbReference type="ChEBI" id="CHEBI:60539"/>
    </cofactor>
</comment>
<dbReference type="InterPro" id="IPR037951">
    <property type="entry name" value="MopB_CT_YdeP"/>
</dbReference>
<dbReference type="SUPFAM" id="SSF50692">
    <property type="entry name" value="ADC-like"/>
    <property type="match status" value="1"/>
</dbReference>
<dbReference type="PIRSF" id="PIRSF000144">
    <property type="entry name" value="CbbBc"/>
    <property type="match status" value="1"/>
</dbReference>
<keyword evidence="7" id="KW-0560">Oxidoreductase</keyword>
<dbReference type="InterPro" id="IPR050123">
    <property type="entry name" value="Prok_molybdopt-oxidoreductase"/>
</dbReference>
<dbReference type="Pfam" id="PF00384">
    <property type="entry name" value="Molybdopterin"/>
    <property type="match status" value="1"/>
</dbReference>
<evidence type="ECO:0000256" key="3">
    <source>
        <dbReference type="ARBA" id="ARBA00010312"/>
    </source>
</evidence>
<keyword evidence="13" id="KW-1185">Reference proteome</keyword>
<keyword evidence="9" id="KW-0411">Iron-sulfur</keyword>
<feature type="domain" description="Molybdopterin oxidoreductase" evidence="10">
    <location>
        <begin position="112"/>
        <end position="413"/>
    </location>
</feature>
<dbReference type="CDD" id="cd02787">
    <property type="entry name" value="MopB_CT_ydeP"/>
    <property type="match status" value="1"/>
</dbReference>
<evidence type="ECO:0000256" key="1">
    <source>
        <dbReference type="ARBA" id="ARBA00001942"/>
    </source>
</evidence>
<dbReference type="AlphaFoldDB" id="A0A8T4IBW6"/>
<reference evidence="12" key="1">
    <citation type="submission" date="2021-04" db="EMBL/GenBank/DDBJ databases">
        <title>Ouciella asimina sp. nov., isolated from the surface seawater in the hydrothermal field of Okinawa Trough.</title>
        <authorList>
            <person name="Shuang W."/>
        </authorList>
    </citation>
    <scope>NUCLEOTIDE SEQUENCE</scope>
    <source>
        <strain evidence="12">LXI357</strain>
    </source>
</reference>
<name>A0A8T4IBW6_9SPHN</name>
<organism evidence="12 13">
    <name type="scientific">Stakelama marina</name>
    <dbReference type="NCBI Taxonomy" id="2826939"/>
    <lineage>
        <taxon>Bacteria</taxon>
        <taxon>Pseudomonadati</taxon>
        <taxon>Pseudomonadota</taxon>
        <taxon>Alphaproteobacteria</taxon>
        <taxon>Sphingomonadales</taxon>
        <taxon>Sphingomonadaceae</taxon>
        <taxon>Stakelama</taxon>
    </lineage>
</organism>
<evidence type="ECO:0000256" key="8">
    <source>
        <dbReference type="ARBA" id="ARBA00023004"/>
    </source>
</evidence>
<dbReference type="Gene3D" id="2.40.40.20">
    <property type="match status" value="1"/>
</dbReference>
<keyword evidence="6" id="KW-0479">Metal-binding</keyword>